<keyword evidence="9" id="KW-1185">Reference proteome</keyword>
<dbReference type="CDD" id="cd06170">
    <property type="entry name" value="LuxR_C_like"/>
    <property type="match status" value="1"/>
</dbReference>
<feature type="domain" description="HTH luxR-type" evidence="6">
    <location>
        <begin position="147"/>
        <end position="212"/>
    </location>
</feature>
<gene>
    <name evidence="8" type="ORF">DFR29_108125</name>
</gene>
<dbReference type="PRINTS" id="PR00038">
    <property type="entry name" value="HTHLUXR"/>
</dbReference>
<dbReference type="InterPro" id="IPR039420">
    <property type="entry name" value="WalR-like"/>
</dbReference>
<dbReference type="Proteomes" id="UP000295293">
    <property type="component" value="Unassembled WGS sequence"/>
</dbReference>
<evidence type="ECO:0000313" key="9">
    <source>
        <dbReference type="Proteomes" id="UP000295293"/>
    </source>
</evidence>
<dbReference type="InterPro" id="IPR016032">
    <property type="entry name" value="Sig_transdc_resp-reg_C-effctor"/>
</dbReference>
<dbReference type="Gene3D" id="3.40.50.2300">
    <property type="match status" value="1"/>
</dbReference>
<dbReference type="Pfam" id="PF00196">
    <property type="entry name" value="GerE"/>
    <property type="match status" value="1"/>
</dbReference>
<dbReference type="SUPFAM" id="SSF52172">
    <property type="entry name" value="CheY-like"/>
    <property type="match status" value="1"/>
</dbReference>
<keyword evidence="4" id="KW-0804">Transcription</keyword>
<dbReference type="EMBL" id="SNZH01000008">
    <property type="protein sequence ID" value="TDR42541.1"/>
    <property type="molecule type" value="Genomic_DNA"/>
</dbReference>
<dbReference type="OrthoDB" id="9796655at2"/>
<evidence type="ECO:0000256" key="1">
    <source>
        <dbReference type="ARBA" id="ARBA00022553"/>
    </source>
</evidence>
<keyword evidence="1 5" id="KW-0597">Phosphoprotein</keyword>
<dbReference type="Pfam" id="PF00072">
    <property type="entry name" value="Response_reg"/>
    <property type="match status" value="1"/>
</dbReference>
<keyword evidence="2" id="KW-0805">Transcription regulation</keyword>
<dbReference type="SMART" id="SM00448">
    <property type="entry name" value="REC"/>
    <property type="match status" value="1"/>
</dbReference>
<evidence type="ECO:0000256" key="4">
    <source>
        <dbReference type="ARBA" id="ARBA00023163"/>
    </source>
</evidence>
<dbReference type="GO" id="GO:0003677">
    <property type="term" value="F:DNA binding"/>
    <property type="evidence" value="ECO:0007669"/>
    <property type="project" value="UniProtKB-KW"/>
</dbReference>
<dbReference type="GO" id="GO:0000160">
    <property type="term" value="P:phosphorelay signal transduction system"/>
    <property type="evidence" value="ECO:0007669"/>
    <property type="project" value="InterPro"/>
</dbReference>
<dbReference type="PANTHER" id="PTHR43214">
    <property type="entry name" value="TWO-COMPONENT RESPONSE REGULATOR"/>
    <property type="match status" value="1"/>
</dbReference>
<evidence type="ECO:0000259" key="7">
    <source>
        <dbReference type="PROSITE" id="PS50110"/>
    </source>
</evidence>
<dbReference type="PROSITE" id="PS50110">
    <property type="entry name" value="RESPONSE_REGULATORY"/>
    <property type="match status" value="1"/>
</dbReference>
<evidence type="ECO:0000256" key="5">
    <source>
        <dbReference type="PROSITE-ProRule" id="PRU00169"/>
    </source>
</evidence>
<dbReference type="GO" id="GO:0006355">
    <property type="term" value="P:regulation of DNA-templated transcription"/>
    <property type="evidence" value="ECO:0007669"/>
    <property type="project" value="InterPro"/>
</dbReference>
<evidence type="ECO:0000256" key="3">
    <source>
        <dbReference type="ARBA" id="ARBA00023125"/>
    </source>
</evidence>
<evidence type="ECO:0000259" key="6">
    <source>
        <dbReference type="PROSITE" id="PS50043"/>
    </source>
</evidence>
<dbReference type="RefSeq" id="WP_133819359.1">
    <property type="nucleotide sequence ID" value="NZ_SNZH01000008.1"/>
</dbReference>
<dbReference type="SMART" id="SM00421">
    <property type="entry name" value="HTH_LUXR"/>
    <property type="match status" value="1"/>
</dbReference>
<evidence type="ECO:0000256" key="2">
    <source>
        <dbReference type="ARBA" id="ARBA00023015"/>
    </source>
</evidence>
<dbReference type="CDD" id="cd17535">
    <property type="entry name" value="REC_NarL-like"/>
    <property type="match status" value="1"/>
</dbReference>
<evidence type="ECO:0000313" key="8">
    <source>
        <dbReference type="EMBL" id="TDR42541.1"/>
    </source>
</evidence>
<dbReference type="InterPro" id="IPR011006">
    <property type="entry name" value="CheY-like_superfamily"/>
</dbReference>
<dbReference type="InterPro" id="IPR058245">
    <property type="entry name" value="NreC/VraR/RcsB-like_REC"/>
</dbReference>
<dbReference type="SUPFAM" id="SSF46894">
    <property type="entry name" value="C-terminal effector domain of the bipartite response regulators"/>
    <property type="match status" value="1"/>
</dbReference>
<comment type="caution">
    <text evidence="8">The sequence shown here is derived from an EMBL/GenBank/DDBJ whole genome shotgun (WGS) entry which is preliminary data.</text>
</comment>
<proteinExistence type="predicted"/>
<sequence length="216" mass="22931">MTMPQRALVVDDLAGSRAWLGRALDLAFPGIEVQQASNLAEGLGLIDPPPPLALIDLGLPDGSGVQLIEALRAKSAQTLCIVATVFDDDAHLFPALRAGAEGYVLKDQSHEALAEMLRGIAAGQPPLSPSIARRLLRHFQPLPQPAPIAAAEVLTARETDVLRLIAKGLTLAEAAGLLDLSRHTVAGYLKAIYRKLSVNSRAEAALEATRRGLVNY</sequence>
<dbReference type="InterPro" id="IPR000792">
    <property type="entry name" value="Tscrpt_reg_LuxR_C"/>
</dbReference>
<dbReference type="PANTHER" id="PTHR43214:SF41">
    <property type="entry name" value="NITRATE_NITRITE RESPONSE REGULATOR PROTEIN NARP"/>
    <property type="match status" value="1"/>
</dbReference>
<feature type="domain" description="Response regulatory" evidence="7">
    <location>
        <begin position="6"/>
        <end position="121"/>
    </location>
</feature>
<feature type="modified residue" description="4-aspartylphosphate" evidence="5">
    <location>
        <position position="56"/>
    </location>
</feature>
<keyword evidence="3" id="KW-0238">DNA-binding</keyword>
<dbReference type="AlphaFoldDB" id="A0A4R6YV44"/>
<dbReference type="InterPro" id="IPR001789">
    <property type="entry name" value="Sig_transdc_resp-reg_receiver"/>
</dbReference>
<organism evidence="8 9">
    <name type="scientific">Tahibacter aquaticus</name>
    <dbReference type="NCBI Taxonomy" id="520092"/>
    <lineage>
        <taxon>Bacteria</taxon>
        <taxon>Pseudomonadati</taxon>
        <taxon>Pseudomonadota</taxon>
        <taxon>Gammaproteobacteria</taxon>
        <taxon>Lysobacterales</taxon>
        <taxon>Rhodanobacteraceae</taxon>
        <taxon>Tahibacter</taxon>
    </lineage>
</organism>
<accession>A0A4R6YV44</accession>
<protein>
    <submittedName>
        <fullName evidence="8">LuxR family two component transcriptional regulator</fullName>
    </submittedName>
</protein>
<dbReference type="PROSITE" id="PS50043">
    <property type="entry name" value="HTH_LUXR_2"/>
    <property type="match status" value="1"/>
</dbReference>
<name>A0A4R6YV44_9GAMM</name>
<reference evidence="8 9" key="1">
    <citation type="submission" date="2019-03" db="EMBL/GenBank/DDBJ databases">
        <title>Genomic Encyclopedia of Type Strains, Phase IV (KMG-IV): sequencing the most valuable type-strain genomes for metagenomic binning, comparative biology and taxonomic classification.</title>
        <authorList>
            <person name="Goeker M."/>
        </authorList>
    </citation>
    <scope>NUCLEOTIDE SEQUENCE [LARGE SCALE GENOMIC DNA]</scope>
    <source>
        <strain evidence="8 9">DSM 21667</strain>
    </source>
</reference>